<dbReference type="SMART" id="SM00347">
    <property type="entry name" value="HTH_MARR"/>
    <property type="match status" value="1"/>
</dbReference>
<dbReference type="InterPro" id="IPR000835">
    <property type="entry name" value="HTH_MarR-typ"/>
</dbReference>
<dbReference type="AlphaFoldDB" id="A0A8J3J0A9"/>
<dbReference type="PANTHER" id="PTHR33164:SF95">
    <property type="entry name" value="TRANSCRIPTIONAL REGULATOR"/>
    <property type="match status" value="1"/>
</dbReference>
<protein>
    <submittedName>
        <fullName evidence="5">MarR family transcriptional regulator</fullName>
    </submittedName>
</protein>
<dbReference type="InterPro" id="IPR036390">
    <property type="entry name" value="WH_DNA-bd_sf"/>
</dbReference>
<evidence type="ECO:0000313" key="6">
    <source>
        <dbReference type="Proteomes" id="UP000597444"/>
    </source>
</evidence>
<name>A0A8J3J0A9_9CHLR</name>
<evidence type="ECO:0000256" key="1">
    <source>
        <dbReference type="ARBA" id="ARBA00023015"/>
    </source>
</evidence>
<organism evidence="5 6">
    <name type="scientific">Reticulibacter mediterranei</name>
    <dbReference type="NCBI Taxonomy" id="2778369"/>
    <lineage>
        <taxon>Bacteria</taxon>
        <taxon>Bacillati</taxon>
        <taxon>Chloroflexota</taxon>
        <taxon>Ktedonobacteria</taxon>
        <taxon>Ktedonobacterales</taxon>
        <taxon>Reticulibacteraceae</taxon>
        <taxon>Reticulibacter</taxon>
    </lineage>
</organism>
<dbReference type="RefSeq" id="WP_220209904.1">
    <property type="nucleotide sequence ID" value="NZ_BNJK01000002.1"/>
</dbReference>
<dbReference type="Gene3D" id="1.10.10.10">
    <property type="entry name" value="Winged helix-like DNA-binding domain superfamily/Winged helix DNA-binding domain"/>
    <property type="match status" value="1"/>
</dbReference>
<keyword evidence="3" id="KW-0804">Transcription</keyword>
<gene>
    <name evidence="5" type="ORF">KSF_093040</name>
</gene>
<dbReference type="Pfam" id="PF12802">
    <property type="entry name" value="MarR_2"/>
    <property type="match status" value="1"/>
</dbReference>
<evidence type="ECO:0000256" key="3">
    <source>
        <dbReference type="ARBA" id="ARBA00023163"/>
    </source>
</evidence>
<evidence type="ECO:0000256" key="2">
    <source>
        <dbReference type="ARBA" id="ARBA00023125"/>
    </source>
</evidence>
<evidence type="ECO:0000259" key="4">
    <source>
        <dbReference type="PROSITE" id="PS50995"/>
    </source>
</evidence>
<accession>A0A8J3J0A9</accession>
<comment type="caution">
    <text evidence="5">The sequence shown here is derived from an EMBL/GenBank/DDBJ whole genome shotgun (WGS) entry which is preliminary data.</text>
</comment>
<dbReference type="EMBL" id="BNJK01000002">
    <property type="protein sequence ID" value="GHO99256.1"/>
    <property type="molecule type" value="Genomic_DNA"/>
</dbReference>
<dbReference type="GO" id="GO:0003677">
    <property type="term" value="F:DNA binding"/>
    <property type="evidence" value="ECO:0007669"/>
    <property type="project" value="UniProtKB-KW"/>
</dbReference>
<dbReference type="PANTHER" id="PTHR33164">
    <property type="entry name" value="TRANSCRIPTIONAL REGULATOR, MARR FAMILY"/>
    <property type="match status" value="1"/>
</dbReference>
<sequence length="145" mass="16508">MRHQIQIGVRSWLYLRRIMYKIERHLLLHLEKYDLTPAQFGVLANLQAAPEISQQALANRLFVTKGNIVGLLNRLECRGLVQRRPDPEDGRTHIVSLTEQGATLAAQVVPAHERLVTEYMGLISDEDQLALHNLLRTLNRSLGPD</sequence>
<dbReference type="PRINTS" id="PR00598">
    <property type="entry name" value="HTHMARR"/>
</dbReference>
<evidence type="ECO:0000313" key="5">
    <source>
        <dbReference type="EMBL" id="GHO99256.1"/>
    </source>
</evidence>
<dbReference type="PROSITE" id="PS50995">
    <property type="entry name" value="HTH_MARR_2"/>
    <property type="match status" value="1"/>
</dbReference>
<dbReference type="GO" id="GO:0003700">
    <property type="term" value="F:DNA-binding transcription factor activity"/>
    <property type="evidence" value="ECO:0007669"/>
    <property type="project" value="InterPro"/>
</dbReference>
<dbReference type="InterPro" id="IPR039422">
    <property type="entry name" value="MarR/SlyA-like"/>
</dbReference>
<dbReference type="GO" id="GO:0006950">
    <property type="term" value="P:response to stress"/>
    <property type="evidence" value="ECO:0007669"/>
    <property type="project" value="TreeGrafter"/>
</dbReference>
<dbReference type="PROSITE" id="PS01117">
    <property type="entry name" value="HTH_MARR_1"/>
    <property type="match status" value="1"/>
</dbReference>
<feature type="domain" description="HTH marR-type" evidence="4">
    <location>
        <begin position="1"/>
        <end position="140"/>
    </location>
</feature>
<proteinExistence type="predicted"/>
<keyword evidence="6" id="KW-1185">Reference proteome</keyword>
<dbReference type="InterPro" id="IPR036388">
    <property type="entry name" value="WH-like_DNA-bd_sf"/>
</dbReference>
<keyword evidence="2" id="KW-0238">DNA-binding</keyword>
<dbReference type="InterPro" id="IPR023187">
    <property type="entry name" value="Tscrpt_reg_MarR-type_CS"/>
</dbReference>
<keyword evidence="1" id="KW-0805">Transcription regulation</keyword>
<dbReference type="Proteomes" id="UP000597444">
    <property type="component" value="Unassembled WGS sequence"/>
</dbReference>
<dbReference type="SUPFAM" id="SSF46785">
    <property type="entry name" value="Winged helix' DNA-binding domain"/>
    <property type="match status" value="1"/>
</dbReference>
<reference evidence="5" key="1">
    <citation type="submission" date="2020-10" db="EMBL/GenBank/DDBJ databases">
        <title>Taxonomic study of unclassified bacteria belonging to the class Ktedonobacteria.</title>
        <authorList>
            <person name="Yabe S."/>
            <person name="Wang C.M."/>
            <person name="Zheng Y."/>
            <person name="Sakai Y."/>
            <person name="Cavaletti L."/>
            <person name="Monciardini P."/>
            <person name="Donadio S."/>
        </authorList>
    </citation>
    <scope>NUCLEOTIDE SEQUENCE</scope>
    <source>
        <strain evidence="5">ID150040</strain>
    </source>
</reference>